<dbReference type="InterPro" id="IPR036322">
    <property type="entry name" value="WD40_repeat_dom_sf"/>
</dbReference>
<name>A0A813RX59_9BILA</name>
<dbReference type="Proteomes" id="UP000682733">
    <property type="component" value="Unassembled WGS sequence"/>
</dbReference>
<gene>
    <name evidence="1" type="ORF">GPM918_LOCUS2755</name>
    <name evidence="2" type="ORF">OVA965_LOCUS6776</name>
    <name evidence="3" type="ORF">SRO942_LOCUS2755</name>
    <name evidence="4" type="ORF">TMI583_LOCUS6772</name>
</gene>
<sequence length="522" mass="60859">MPPKRNNSRIIALCTQCGSRRELQACLVCEKPKCKQCSEKHEKQQNFDAEDIRQHIIEKKQKLKFRINELRTQTNIIQSSIKNCSNIALDAIKSLQKNYEKTKIELRVRRDSISRELENSTKDNERLLAKLNTLWKDLERNQLYQKLQNTNLSSSEFLIGNLSEIEPLINTIENLLRQIQIQQVQIKMKNESALSYDTRSVLLSDNNRLLSRKSSGGHIAFDASSLVAYSQDCFQYMRYSIDLDIIPSFISVVKNYIFICDEDGYVRVYSYSKKLRRQPLLKEKYTLQVRKMITAFTCTTDYLISYEKDVKLLSFYNYHGGIIHKLIIQDLPDQLLYSGDGTNDFWMCSHITFRCSLYSVLTGVDSTDLHLKLVHEKNYKASADIVEPVWLTANEKFVGIHDLSNTKDRMLLYDKKHHYQYAVAVSLECVKYYHKIDTSNIYSVLLHPTEPLLIMKYVPDSYENKFQEIVVVDWTNFEEPQVISRIQEQNIYGMALTDDNEVIFGVVKSKKKGGKLMVYNLE</sequence>
<dbReference type="Proteomes" id="UP000681722">
    <property type="component" value="Unassembled WGS sequence"/>
</dbReference>
<dbReference type="EMBL" id="CAJNOK010002080">
    <property type="protein sequence ID" value="CAF0843668.1"/>
    <property type="molecule type" value="Genomic_DNA"/>
</dbReference>
<dbReference type="Proteomes" id="UP000677228">
    <property type="component" value="Unassembled WGS sequence"/>
</dbReference>
<dbReference type="OrthoDB" id="9979446at2759"/>
<organism evidence="1 5">
    <name type="scientific">Didymodactylos carnosus</name>
    <dbReference type="NCBI Taxonomy" id="1234261"/>
    <lineage>
        <taxon>Eukaryota</taxon>
        <taxon>Metazoa</taxon>
        <taxon>Spiralia</taxon>
        <taxon>Gnathifera</taxon>
        <taxon>Rotifera</taxon>
        <taxon>Eurotatoria</taxon>
        <taxon>Bdelloidea</taxon>
        <taxon>Philodinida</taxon>
        <taxon>Philodinidae</taxon>
        <taxon>Didymodactylos</taxon>
    </lineage>
</organism>
<proteinExistence type="predicted"/>
<evidence type="ECO:0000313" key="5">
    <source>
        <dbReference type="Proteomes" id="UP000663829"/>
    </source>
</evidence>
<keyword evidence="5" id="KW-1185">Reference proteome</keyword>
<dbReference type="AlphaFoldDB" id="A0A813RX59"/>
<dbReference type="EMBL" id="CAJNOQ010000314">
    <property type="protein sequence ID" value="CAF0786376.1"/>
    <property type="molecule type" value="Genomic_DNA"/>
</dbReference>
<accession>A0A813RX59</accession>
<dbReference type="EMBL" id="CAJOBC010000314">
    <property type="protein sequence ID" value="CAF3570167.1"/>
    <property type="molecule type" value="Genomic_DNA"/>
</dbReference>
<dbReference type="EMBL" id="CAJOBA010002080">
    <property type="protein sequence ID" value="CAF3628769.1"/>
    <property type="molecule type" value="Genomic_DNA"/>
</dbReference>
<evidence type="ECO:0008006" key="6">
    <source>
        <dbReference type="Google" id="ProtNLM"/>
    </source>
</evidence>
<evidence type="ECO:0000313" key="4">
    <source>
        <dbReference type="EMBL" id="CAF3628769.1"/>
    </source>
</evidence>
<evidence type="ECO:0000313" key="2">
    <source>
        <dbReference type="EMBL" id="CAF0843668.1"/>
    </source>
</evidence>
<evidence type="ECO:0000313" key="1">
    <source>
        <dbReference type="EMBL" id="CAF0786376.1"/>
    </source>
</evidence>
<protein>
    <recommendedName>
        <fullName evidence="6">B box-type domain-containing protein</fullName>
    </recommendedName>
</protein>
<dbReference type="Proteomes" id="UP000663829">
    <property type="component" value="Unassembled WGS sequence"/>
</dbReference>
<evidence type="ECO:0000313" key="3">
    <source>
        <dbReference type="EMBL" id="CAF3570167.1"/>
    </source>
</evidence>
<reference evidence="1" key="1">
    <citation type="submission" date="2021-02" db="EMBL/GenBank/DDBJ databases">
        <authorList>
            <person name="Nowell W R."/>
        </authorList>
    </citation>
    <scope>NUCLEOTIDE SEQUENCE</scope>
</reference>
<dbReference type="SUPFAM" id="SSF50978">
    <property type="entry name" value="WD40 repeat-like"/>
    <property type="match status" value="1"/>
</dbReference>
<comment type="caution">
    <text evidence="1">The sequence shown here is derived from an EMBL/GenBank/DDBJ whole genome shotgun (WGS) entry which is preliminary data.</text>
</comment>